<keyword evidence="4" id="KW-1185">Reference proteome</keyword>
<comment type="caution">
    <text evidence="1">The sequence shown here is derived from an EMBL/GenBank/DDBJ whole genome shotgun (WGS) entry which is preliminary data.</text>
</comment>
<evidence type="ECO:0000313" key="2">
    <source>
        <dbReference type="EMBL" id="CAC9203319.1"/>
    </source>
</evidence>
<sequence>MVITILDEQSNEVEIIPAYFSDAEAIAAAKEAVREAALAGKTFTAVDEDGESVLPPSFSAIVQNPDVKFEGYERDQLGDDLATFSGVFAF</sequence>
<dbReference type="Proteomes" id="UP000834503">
    <property type="component" value="Unassembled WGS sequence"/>
</dbReference>
<dbReference type="Proteomes" id="UP000837205">
    <property type="component" value="Unassembled WGS sequence"/>
</dbReference>
<proteinExistence type="predicted"/>
<dbReference type="AlphaFoldDB" id="A0A9N8CNB9"/>
<reference evidence="1" key="1">
    <citation type="submission" date="2020-05" db="EMBL/GenBank/DDBJ databases">
        <authorList>
            <person name="Delgado-Blas J."/>
        </authorList>
    </citation>
    <scope>NUCLEOTIDE SEQUENCE</scope>
    <source>
        <strain evidence="1">BB1459</strain>
        <strain evidence="2">BB1480</strain>
    </source>
</reference>
<gene>
    <name evidence="1" type="ORF">GHA_02310</name>
    <name evidence="2" type="ORF">TML_02522</name>
</gene>
<evidence type="ECO:0000313" key="1">
    <source>
        <dbReference type="EMBL" id="CAB5548818.1"/>
    </source>
</evidence>
<protein>
    <submittedName>
        <fullName evidence="1">Uncharacterized protein</fullName>
    </submittedName>
</protein>
<accession>A0A9N8CNB9</accession>
<dbReference type="EMBL" id="CAHPQX010000009">
    <property type="protein sequence ID" value="CAB5548818.1"/>
    <property type="molecule type" value="Genomic_DNA"/>
</dbReference>
<dbReference type="EMBL" id="CAIIUA010000001">
    <property type="protein sequence ID" value="CAC9203319.1"/>
    <property type="molecule type" value="Genomic_DNA"/>
</dbReference>
<dbReference type="RefSeq" id="WP_239181660.1">
    <property type="nucleotide sequence ID" value="NZ_CAHPQT010000015.1"/>
</dbReference>
<name>A0A9N8CNB9_9ENTR</name>
<evidence type="ECO:0000313" key="3">
    <source>
        <dbReference type="Proteomes" id="UP000834503"/>
    </source>
</evidence>
<evidence type="ECO:0000313" key="4">
    <source>
        <dbReference type="Proteomes" id="UP000837205"/>
    </source>
</evidence>
<organism evidence="1 3">
    <name type="scientific">Citrobacter werkmanii</name>
    <dbReference type="NCBI Taxonomy" id="67827"/>
    <lineage>
        <taxon>Bacteria</taxon>
        <taxon>Pseudomonadati</taxon>
        <taxon>Pseudomonadota</taxon>
        <taxon>Gammaproteobacteria</taxon>
        <taxon>Enterobacterales</taxon>
        <taxon>Enterobacteriaceae</taxon>
        <taxon>Citrobacter</taxon>
        <taxon>Citrobacter freundii complex</taxon>
    </lineage>
</organism>